<keyword evidence="3" id="KW-0862">Zinc</keyword>
<dbReference type="PROSITE" id="PS01360">
    <property type="entry name" value="ZF_MYND_1"/>
    <property type="match status" value="1"/>
</dbReference>
<keyword evidence="1" id="KW-0479">Metal-binding</keyword>
<dbReference type="Gramene" id="CDF32839">
    <property type="protein sequence ID" value="CDF32839"/>
    <property type="gene ID" value="CHC_T00009284001"/>
</dbReference>
<name>R7Q4A2_CHOCR</name>
<evidence type="ECO:0000256" key="5">
    <source>
        <dbReference type="SAM" id="MobiDB-lite"/>
    </source>
</evidence>
<dbReference type="OMA" id="TVYVFCC"/>
<sequence length="328" mass="35987">MLYVAICPSASCQRRSDCVTVLRAQLPQRNQCYPYEAVEEPELIKEPDVCVLCGFAAAKRCAQCHRVSYCARACQLQDWKLGHKDECAGGVTKDDMDARRVKCRLREMEIVTEQHPTPDTSDDEDDSEGEDAHVETLSPNGDASEGGGEQEDAKAETLPPSGDAHPSGTVTRVSTAVNVDEMPVRGTFQDADGDELPEEIFRGRGRGLGANDASTSHFQRVVGYASSQVVRYEWDGLALWAARGGRCGEAGACQRCGAPRVFEMQVMPQLAWYVRHDDARATIEAVAERLRDGMEWATIAVYSCSRSCPLGDVYAREMAWAQAFDAPP</sequence>
<evidence type="ECO:0000256" key="3">
    <source>
        <dbReference type="ARBA" id="ARBA00022833"/>
    </source>
</evidence>
<evidence type="ECO:0000256" key="4">
    <source>
        <dbReference type="PROSITE-ProRule" id="PRU00134"/>
    </source>
</evidence>
<organism evidence="7 8">
    <name type="scientific">Chondrus crispus</name>
    <name type="common">Carrageen Irish moss</name>
    <name type="synonym">Polymorpha crispa</name>
    <dbReference type="NCBI Taxonomy" id="2769"/>
    <lineage>
        <taxon>Eukaryota</taxon>
        <taxon>Rhodophyta</taxon>
        <taxon>Florideophyceae</taxon>
        <taxon>Rhodymeniophycidae</taxon>
        <taxon>Gigartinales</taxon>
        <taxon>Gigartinaceae</taxon>
        <taxon>Chondrus</taxon>
    </lineage>
</organism>
<evidence type="ECO:0000256" key="1">
    <source>
        <dbReference type="ARBA" id="ARBA00022723"/>
    </source>
</evidence>
<dbReference type="GeneID" id="17320355"/>
<evidence type="ECO:0000259" key="6">
    <source>
        <dbReference type="PROSITE" id="PS50865"/>
    </source>
</evidence>
<dbReference type="Gene3D" id="6.10.140.2220">
    <property type="match status" value="1"/>
</dbReference>
<evidence type="ECO:0000313" key="7">
    <source>
        <dbReference type="EMBL" id="CDF32839.1"/>
    </source>
</evidence>
<dbReference type="Pfam" id="PF01753">
    <property type="entry name" value="zf-MYND"/>
    <property type="match status" value="1"/>
</dbReference>
<dbReference type="Proteomes" id="UP000012073">
    <property type="component" value="Unassembled WGS sequence"/>
</dbReference>
<protein>
    <submittedName>
        <fullName evidence="7">Programmed cell death protein 2</fullName>
    </submittedName>
</protein>
<dbReference type="STRING" id="2769.R7Q4A2"/>
<dbReference type="Pfam" id="PF04194">
    <property type="entry name" value="PDCD2_C"/>
    <property type="match status" value="1"/>
</dbReference>
<evidence type="ECO:0000313" key="8">
    <source>
        <dbReference type="Proteomes" id="UP000012073"/>
    </source>
</evidence>
<dbReference type="PROSITE" id="PS50865">
    <property type="entry name" value="ZF_MYND_2"/>
    <property type="match status" value="1"/>
</dbReference>
<accession>R7Q4A2</accession>
<dbReference type="RefSeq" id="XP_005712640.1">
    <property type="nucleotide sequence ID" value="XM_005712583.1"/>
</dbReference>
<dbReference type="EMBL" id="HG001592">
    <property type="protein sequence ID" value="CDF32839.1"/>
    <property type="molecule type" value="Genomic_DNA"/>
</dbReference>
<feature type="region of interest" description="Disordered" evidence="5">
    <location>
        <begin position="107"/>
        <end position="169"/>
    </location>
</feature>
<feature type="compositionally biased region" description="Acidic residues" evidence="5">
    <location>
        <begin position="120"/>
        <end position="129"/>
    </location>
</feature>
<dbReference type="InterPro" id="IPR007320">
    <property type="entry name" value="PDCD2_C"/>
</dbReference>
<keyword evidence="2 4" id="KW-0863">Zinc-finger</keyword>
<dbReference type="PANTHER" id="PTHR12298:SF4">
    <property type="entry name" value="PROGRAMMED CELL DEATH PROTEIN 2"/>
    <property type="match status" value="1"/>
</dbReference>
<dbReference type="GO" id="GO:0008270">
    <property type="term" value="F:zinc ion binding"/>
    <property type="evidence" value="ECO:0007669"/>
    <property type="project" value="UniProtKB-KW"/>
</dbReference>
<reference evidence="8" key="1">
    <citation type="journal article" date="2013" name="Proc. Natl. Acad. Sci. U.S.A.">
        <title>Genome structure and metabolic features in the red seaweed Chondrus crispus shed light on evolution of the Archaeplastida.</title>
        <authorList>
            <person name="Collen J."/>
            <person name="Porcel B."/>
            <person name="Carre W."/>
            <person name="Ball S.G."/>
            <person name="Chaparro C."/>
            <person name="Tonon T."/>
            <person name="Barbeyron T."/>
            <person name="Michel G."/>
            <person name="Noel B."/>
            <person name="Valentin K."/>
            <person name="Elias M."/>
            <person name="Artiguenave F."/>
            <person name="Arun A."/>
            <person name="Aury J.M."/>
            <person name="Barbosa-Neto J.F."/>
            <person name="Bothwell J.H."/>
            <person name="Bouget F.Y."/>
            <person name="Brillet L."/>
            <person name="Cabello-Hurtado F."/>
            <person name="Capella-Gutierrez S."/>
            <person name="Charrier B."/>
            <person name="Cladiere L."/>
            <person name="Cock J.M."/>
            <person name="Coelho S.M."/>
            <person name="Colleoni C."/>
            <person name="Czjzek M."/>
            <person name="Da Silva C."/>
            <person name="Delage L."/>
            <person name="Denoeud F."/>
            <person name="Deschamps P."/>
            <person name="Dittami S.M."/>
            <person name="Gabaldon T."/>
            <person name="Gachon C.M."/>
            <person name="Groisillier A."/>
            <person name="Herve C."/>
            <person name="Jabbari K."/>
            <person name="Katinka M."/>
            <person name="Kloareg B."/>
            <person name="Kowalczyk N."/>
            <person name="Labadie K."/>
            <person name="Leblanc C."/>
            <person name="Lopez P.J."/>
            <person name="McLachlan D.H."/>
            <person name="Meslet-Cladiere L."/>
            <person name="Moustafa A."/>
            <person name="Nehr Z."/>
            <person name="Nyvall Collen P."/>
            <person name="Panaud O."/>
            <person name="Partensky F."/>
            <person name="Poulain J."/>
            <person name="Rensing S.A."/>
            <person name="Rousvoal S."/>
            <person name="Samson G."/>
            <person name="Symeonidi A."/>
            <person name="Weissenbach J."/>
            <person name="Zambounis A."/>
            <person name="Wincker P."/>
            <person name="Boyen C."/>
        </authorList>
    </citation>
    <scope>NUCLEOTIDE SEQUENCE [LARGE SCALE GENOMIC DNA]</scope>
    <source>
        <strain evidence="8">cv. Stackhouse</strain>
    </source>
</reference>
<dbReference type="GO" id="GO:0005737">
    <property type="term" value="C:cytoplasm"/>
    <property type="evidence" value="ECO:0007669"/>
    <property type="project" value="InterPro"/>
</dbReference>
<proteinExistence type="predicted"/>
<feature type="domain" description="MYND-type" evidence="6">
    <location>
        <begin position="50"/>
        <end position="87"/>
    </location>
</feature>
<dbReference type="OrthoDB" id="443682at2759"/>
<dbReference type="KEGG" id="ccp:CHC_T00009284001"/>
<dbReference type="AlphaFoldDB" id="R7Q4A2"/>
<dbReference type="PANTHER" id="PTHR12298">
    <property type="entry name" value="PCDC2 PROGRAMMED CELL DEATH PROTEIN 2 -RELATED"/>
    <property type="match status" value="1"/>
</dbReference>
<dbReference type="SUPFAM" id="SSF144232">
    <property type="entry name" value="HIT/MYND zinc finger-like"/>
    <property type="match status" value="1"/>
</dbReference>
<keyword evidence="8" id="KW-1185">Reference proteome</keyword>
<evidence type="ECO:0000256" key="2">
    <source>
        <dbReference type="ARBA" id="ARBA00022771"/>
    </source>
</evidence>
<dbReference type="InterPro" id="IPR002893">
    <property type="entry name" value="Znf_MYND"/>
</dbReference>
<gene>
    <name evidence="7" type="ORF">CHC_T00009284001</name>
</gene>